<gene>
    <name evidence="2" type="ORF">BCR34DRAFT_142543</name>
</gene>
<name>A0A1Y1YLK6_9PLEO</name>
<dbReference type="AlphaFoldDB" id="A0A1Y1YLK6"/>
<keyword evidence="1" id="KW-0472">Membrane</keyword>
<keyword evidence="3" id="KW-1185">Reference proteome</keyword>
<evidence type="ECO:0000313" key="3">
    <source>
        <dbReference type="Proteomes" id="UP000193144"/>
    </source>
</evidence>
<dbReference type="Proteomes" id="UP000193144">
    <property type="component" value="Unassembled WGS sequence"/>
</dbReference>
<feature type="transmembrane region" description="Helical" evidence="1">
    <location>
        <begin position="6"/>
        <end position="23"/>
    </location>
</feature>
<organism evidence="2 3">
    <name type="scientific">Clohesyomyces aquaticus</name>
    <dbReference type="NCBI Taxonomy" id="1231657"/>
    <lineage>
        <taxon>Eukaryota</taxon>
        <taxon>Fungi</taxon>
        <taxon>Dikarya</taxon>
        <taxon>Ascomycota</taxon>
        <taxon>Pezizomycotina</taxon>
        <taxon>Dothideomycetes</taxon>
        <taxon>Pleosporomycetidae</taxon>
        <taxon>Pleosporales</taxon>
        <taxon>Lindgomycetaceae</taxon>
        <taxon>Clohesyomyces</taxon>
    </lineage>
</organism>
<dbReference type="EMBL" id="MCFA01000207">
    <property type="protein sequence ID" value="ORX98882.1"/>
    <property type="molecule type" value="Genomic_DNA"/>
</dbReference>
<reference evidence="2" key="1">
    <citation type="submission" date="2016-07" db="EMBL/GenBank/DDBJ databases">
        <title>Pervasive Adenine N6-methylation of Active Genes in Fungi.</title>
        <authorList>
            <consortium name="DOE Joint Genome Institute"/>
            <person name="Mondo S.J."/>
            <person name="Dannebaum R.O."/>
            <person name="Kuo R.C."/>
            <person name="Labutti K."/>
            <person name="Haridas S."/>
            <person name="Kuo A."/>
            <person name="Salamov A."/>
            <person name="Ahrendt S.R."/>
            <person name="Lipzen A."/>
            <person name="Sullivan W."/>
            <person name="Andreopoulos W.B."/>
            <person name="Clum A."/>
            <person name="Lindquist E."/>
            <person name="Daum C."/>
            <person name="Ramamoorthy G.K."/>
            <person name="Gryganskyi A."/>
            <person name="Culley D."/>
            <person name="Magnuson J.K."/>
            <person name="James T.Y."/>
            <person name="O'Malley M.A."/>
            <person name="Stajich J.E."/>
            <person name="Spatafora J.W."/>
            <person name="Visel A."/>
            <person name="Grigoriev I.V."/>
        </authorList>
    </citation>
    <scope>NUCLEOTIDE SEQUENCE [LARGE SCALE GENOMIC DNA]</scope>
    <source>
        <strain evidence="2">CBS 115471</strain>
    </source>
</reference>
<keyword evidence="1" id="KW-1133">Transmembrane helix</keyword>
<evidence type="ECO:0000313" key="2">
    <source>
        <dbReference type="EMBL" id="ORX98882.1"/>
    </source>
</evidence>
<comment type="caution">
    <text evidence="2">The sequence shown here is derived from an EMBL/GenBank/DDBJ whole genome shotgun (WGS) entry which is preliminary data.</text>
</comment>
<keyword evidence="1" id="KW-0812">Transmembrane</keyword>
<protein>
    <submittedName>
        <fullName evidence="2">Uncharacterized protein</fullName>
    </submittedName>
</protein>
<feature type="transmembrane region" description="Helical" evidence="1">
    <location>
        <begin position="58"/>
        <end position="79"/>
    </location>
</feature>
<proteinExistence type="predicted"/>
<sequence>MSGLCFVMIFTLCIMYIVTVGSWDDSKPGRCYKYLARENGWSITSKGIHSDPITRDRLYFGLFLALDFICAVEAIYIGWWDAQGAHIPAFNRATLLCLLWVTCVDHYL</sequence>
<accession>A0A1Y1YLK6</accession>
<evidence type="ECO:0000256" key="1">
    <source>
        <dbReference type="SAM" id="Phobius"/>
    </source>
</evidence>